<dbReference type="EMBL" id="JBCEZU010000045">
    <property type="protein sequence ID" value="KAK9536133.1"/>
    <property type="molecule type" value="Genomic_DNA"/>
</dbReference>
<organism evidence="1 2">
    <name type="scientific">Zoarces viviparus</name>
    <name type="common">Viviparous eelpout</name>
    <name type="synonym">Blennius viviparus</name>
    <dbReference type="NCBI Taxonomy" id="48416"/>
    <lineage>
        <taxon>Eukaryota</taxon>
        <taxon>Metazoa</taxon>
        <taxon>Chordata</taxon>
        <taxon>Craniata</taxon>
        <taxon>Vertebrata</taxon>
        <taxon>Euteleostomi</taxon>
        <taxon>Actinopterygii</taxon>
        <taxon>Neopterygii</taxon>
        <taxon>Teleostei</taxon>
        <taxon>Neoteleostei</taxon>
        <taxon>Acanthomorphata</taxon>
        <taxon>Eupercaria</taxon>
        <taxon>Perciformes</taxon>
        <taxon>Cottioidei</taxon>
        <taxon>Zoarcales</taxon>
        <taxon>Zoarcidae</taxon>
        <taxon>Zoarcinae</taxon>
        <taxon>Zoarces</taxon>
    </lineage>
</organism>
<protein>
    <submittedName>
        <fullName evidence="1">Uncharacterized protein</fullName>
    </submittedName>
</protein>
<keyword evidence="2" id="KW-1185">Reference proteome</keyword>
<evidence type="ECO:0000313" key="1">
    <source>
        <dbReference type="EMBL" id="KAK9536133.1"/>
    </source>
</evidence>
<name>A0AAW1FPM7_ZOAVI</name>
<gene>
    <name evidence="1" type="ORF">VZT92_005942</name>
</gene>
<comment type="caution">
    <text evidence="1">The sequence shown here is derived from an EMBL/GenBank/DDBJ whole genome shotgun (WGS) entry which is preliminary data.</text>
</comment>
<dbReference type="Proteomes" id="UP001488805">
    <property type="component" value="Unassembled WGS sequence"/>
</dbReference>
<proteinExistence type="predicted"/>
<evidence type="ECO:0000313" key="2">
    <source>
        <dbReference type="Proteomes" id="UP001488805"/>
    </source>
</evidence>
<sequence>MELCCQGLNSSCKRPAAPCHAPLLPRWLRDVPAALRRSAHEKSVMEWLSETPGSIPRHTTVTLLLLQPPGLTPKSEEGRLCSLVCQLTDGRQRRWWCPQCRPACSRAWGGGGGLLERAHACLAWDATAIPQEELSVALSR</sequence>
<accession>A0AAW1FPM7</accession>
<reference evidence="1 2" key="1">
    <citation type="journal article" date="2024" name="Genome Biol. Evol.">
        <title>Chromosome-level genome assembly of the viviparous eelpout Zoarces viviparus.</title>
        <authorList>
            <person name="Fuhrmann N."/>
            <person name="Brasseur M.V."/>
            <person name="Bakowski C.E."/>
            <person name="Podsiadlowski L."/>
            <person name="Prost S."/>
            <person name="Krehenwinkel H."/>
            <person name="Mayer C."/>
        </authorList>
    </citation>
    <scope>NUCLEOTIDE SEQUENCE [LARGE SCALE GENOMIC DNA]</scope>
    <source>
        <strain evidence="1">NO-MEL_2022_Ind0_liver</strain>
    </source>
</reference>
<dbReference type="AlphaFoldDB" id="A0AAW1FPM7"/>